<name>A0A3Q3BE20_KRYMA</name>
<dbReference type="Ensembl" id="ENSKMAT00000023217.1">
    <property type="protein sequence ID" value="ENSKMAP00000022924.1"/>
    <property type="gene ID" value="ENSKMAG00000017004.1"/>
</dbReference>
<proteinExistence type="predicted"/>
<reference evidence="1" key="1">
    <citation type="submission" date="2025-08" db="UniProtKB">
        <authorList>
            <consortium name="Ensembl"/>
        </authorList>
    </citation>
    <scope>IDENTIFICATION</scope>
</reference>
<evidence type="ECO:0000313" key="2">
    <source>
        <dbReference type="Proteomes" id="UP000264800"/>
    </source>
</evidence>
<sequence>MHAGPVLVPADAKPSLYLPFVPVQLLGESLQLPPVWTLRRTKQDSVIRHVVRRRGWCAATQNKNLSAISTKKQQHGEWHSPSQTNFL</sequence>
<dbReference type="Proteomes" id="UP000264800">
    <property type="component" value="Unplaced"/>
</dbReference>
<accession>A0A3Q3BE20</accession>
<evidence type="ECO:0000313" key="1">
    <source>
        <dbReference type="Ensembl" id="ENSKMAP00000022924.1"/>
    </source>
</evidence>
<protein>
    <submittedName>
        <fullName evidence="1">Uncharacterized protein</fullName>
    </submittedName>
</protein>
<dbReference type="AlphaFoldDB" id="A0A3Q3BE20"/>
<reference evidence="1" key="2">
    <citation type="submission" date="2025-09" db="UniProtKB">
        <authorList>
            <consortium name="Ensembl"/>
        </authorList>
    </citation>
    <scope>IDENTIFICATION</scope>
</reference>
<organism evidence="1 2">
    <name type="scientific">Kryptolebias marmoratus</name>
    <name type="common">Mangrove killifish</name>
    <name type="synonym">Rivulus marmoratus</name>
    <dbReference type="NCBI Taxonomy" id="37003"/>
    <lineage>
        <taxon>Eukaryota</taxon>
        <taxon>Metazoa</taxon>
        <taxon>Chordata</taxon>
        <taxon>Craniata</taxon>
        <taxon>Vertebrata</taxon>
        <taxon>Euteleostomi</taxon>
        <taxon>Actinopterygii</taxon>
        <taxon>Neopterygii</taxon>
        <taxon>Teleostei</taxon>
        <taxon>Neoteleostei</taxon>
        <taxon>Acanthomorphata</taxon>
        <taxon>Ovalentaria</taxon>
        <taxon>Atherinomorphae</taxon>
        <taxon>Cyprinodontiformes</taxon>
        <taxon>Rivulidae</taxon>
        <taxon>Kryptolebias</taxon>
    </lineage>
</organism>
<keyword evidence="2" id="KW-1185">Reference proteome</keyword>